<dbReference type="Gene3D" id="3.30.1360.200">
    <property type="match status" value="1"/>
</dbReference>
<dbReference type="AlphaFoldDB" id="V8G9P0"/>
<proteinExistence type="predicted"/>
<dbReference type="PROSITE" id="PS51257">
    <property type="entry name" value="PROKAR_LIPOPROTEIN"/>
    <property type="match status" value="1"/>
</dbReference>
<dbReference type="InterPro" id="IPR054384">
    <property type="entry name" value="SecDF_P1_head"/>
</dbReference>
<protein>
    <recommendedName>
        <fullName evidence="2">SecDF P1 head subdomain domain-containing protein</fullName>
    </recommendedName>
</protein>
<feature type="domain" description="SecDF P1 head subdomain" evidence="2">
    <location>
        <begin position="79"/>
        <end position="165"/>
    </location>
</feature>
<evidence type="ECO:0000259" key="2">
    <source>
        <dbReference type="Pfam" id="PF22599"/>
    </source>
</evidence>
<dbReference type="Pfam" id="PF22599">
    <property type="entry name" value="SecDF_P1_head"/>
    <property type="match status" value="1"/>
</dbReference>
<dbReference type="RefSeq" id="WP_023948714.1">
    <property type="nucleotide sequence ID" value="NZ_AYSV01000001.1"/>
</dbReference>
<evidence type="ECO:0000256" key="1">
    <source>
        <dbReference type="SAM" id="MobiDB-lite"/>
    </source>
</evidence>
<feature type="region of interest" description="Disordered" evidence="1">
    <location>
        <begin position="31"/>
        <end position="53"/>
    </location>
</feature>
<dbReference type="Proteomes" id="UP000018766">
    <property type="component" value="Unassembled WGS sequence"/>
</dbReference>
<gene>
    <name evidence="3" type="ORF">V757_00170</name>
</gene>
<dbReference type="OrthoDB" id="8683337at2"/>
<name>V8G9P0_9BURK</name>
<reference evidence="3 4" key="1">
    <citation type="submission" date="2013-11" db="EMBL/GenBank/DDBJ databases">
        <title>Genomic analysis of Pelistega sp. HM-7.</title>
        <authorList>
            <person name="Kumbhare S.V."/>
            <person name="Shetty S.A."/>
            <person name="Sharma O."/>
            <person name="Dhotre D.P."/>
        </authorList>
    </citation>
    <scope>NUCLEOTIDE SEQUENCE [LARGE SCALE GENOMIC DNA]</scope>
    <source>
        <strain evidence="3 4">HM-7</strain>
    </source>
</reference>
<keyword evidence="4" id="KW-1185">Reference proteome</keyword>
<evidence type="ECO:0000313" key="3">
    <source>
        <dbReference type="EMBL" id="ETD73120.1"/>
    </source>
</evidence>
<feature type="compositionally biased region" description="Low complexity" evidence="1">
    <location>
        <begin position="31"/>
        <end position="42"/>
    </location>
</feature>
<organism evidence="3 4">
    <name type="scientific">Pelistega indica</name>
    <dbReference type="NCBI Taxonomy" id="1414851"/>
    <lineage>
        <taxon>Bacteria</taxon>
        <taxon>Pseudomonadati</taxon>
        <taxon>Pseudomonadota</taxon>
        <taxon>Betaproteobacteria</taxon>
        <taxon>Burkholderiales</taxon>
        <taxon>Alcaligenaceae</taxon>
        <taxon>Pelistega</taxon>
    </lineage>
</organism>
<sequence>MRLNRLFLISGIVVSLAGCQTIDKLLGINSSSSSSSLPSNIPTTPPPSKANKPEQAKVNSSLVLFIGATSPIDGYTKVTQKGRTVYVDPTQTLTYSDLSNAIAAVDERNQPYLDLVFSPQGTQKLANLTGKNIGKNIIFTLKNELISIFDIDARNTSGTLHIPMQSAKDAQIIEQRILDGE</sequence>
<dbReference type="EMBL" id="AYSV01000001">
    <property type="protein sequence ID" value="ETD73120.1"/>
    <property type="molecule type" value="Genomic_DNA"/>
</dbReference>
<evidence type="ECO:0000313" key="4">
    <source>
        <dbReference type="Proteomes" id="UP000018766"/>
    </source>
</evidence>
<accession>V8G9P0</accession>
<comment type="caution">
    <text evidence="3">The sequence shown here is derived from an EMBL/GenBank/DDBJ whole genome shotgun (WGS) entry which is preliminary data.</text>
</comment>